<evidence type="ECO:0000259" key="4">
    <source>
        <dbReference type="PROSITE" id="PS50048"/>
    </source>
</evidence>
<dbReference type="CDD" id="cd12148">
    <property type="entry name" value="fungal_TF_MHR"/>
    <property type="match status" value="1"/>
</dbReference>
<dbReference type="InterPro" id="IPR050987">
    <property type="entry name" value="AtrR-like"/>
</dbReference>
<dbReference type="Pfam" id="PF00172">
    <property type="entry name" value="Zn_clus"/>
    <property type="match status" value="1"/>
</dbReference>
<evidence type="ECO:0000256" key="3">
    <source>
        <dbReference type="SAM" id="MobiDB-lite"/>
    </source>
</evidence>
<dbReference type="InterPro" id="IPR007219">
    <property type="entry name" value="XnlR_reg_dom"/>
</dbReference>
<dbReference type="InterPro" id="IPR001138">
    <property type="entry name" value="Zn2Cys6_DnaBD"/>
</dbReference>
<proteinExistence type="predicted"/>
<dbReference type="PANTHER" id="PTHR46910">
    <property type="entry name" value="TRANSCRIPTION FACTOR PDR1"/>
    <property type="match status" value="1"/>
</dbReference>
<reference evidence="5" key="1">
    <citation type="journal article" date="2020" name="BMC Genomics">
        <title>Correction to: Identification and distribution of gene clusters required for synthesis of sphingolipid metabolism inhibitors in diverse species of the filamentous fungus Fusarium.</title>
        <authorList>
            <person name="Kim H.S."/>
            <person name="Lohmar J.M."/>
            <person name="Busman M."/>
            <person name="Brown D.W."/>
            <person name="Naumann T.A."/>
            <person name="Divon H.H."/>
            <person name="Lysoe E."/>
            <person name="Uhlig S."/>
            <person name="Proctor R.H."/>
        </authorList>
    </citation>
    <scope>NUCLEOTIDE SEQUENCE</scope>
    <source>
        <strain evidence="5">NRRL 22465</strain>
    </source>
</reference>
<dbReference type="SMART" id="SM00906">
    <property type="entry name" value="Fungal_trans"/>
    <property type="match status" value="1"/>
</dbReference>
<dbReference type="GO" id="GO:0008270">
    <property type="term" value="F:zinc ion binding"/>
    <property type="evidence" value="ECO:0007669"/>
    <property type="project" value="InterPro"/>
</dbReference>
<gene>
    <name evidence="5" type="ORF">FZEAL_4529</name>
</gene>
<keyword evidence="1" id="KW-0479">Metal-binding</keyword>
<dbReference type="InterPro" id="IPR036864">
    <property type="entry name" value="Zn2-C6_fun-type_DNA-bd_sf"/>
</dbReference>
<dbReference type="SUPFAM" id="SSF57701">
    <property type="entry name" value="Zn2/Cys6 DNA-binding domain"/>
    <property type="match status" value="1"/>
</dbReference>
<dbReference type="EMBL" id="JABEYC010000313">
    <property type="protein sequence ID" value="KAF4979220.1"/>
    <property type="molecule type" value="Genomic_DNA"/>
</dbReference>
<dbReference type="GO" id="GO:0000981">
    <property type="term" value="F:DNA-binding transcription factor activity, RNA polymerase II-specific"/>
    <property type="evidence" value="ECO:0007669"/>
    <property type="project" value="InterPro"/>
</dbReference>
<dbReference type="Pfam" id="PF04082">
    <property type="entry name" value="Fungal_trans"/>
    <property type="match status" value="1"/>
</dbReference>
<dbReference type="Proteomes" id="UP000635477">
    <property type="component" value="Unassembled WGS sequence"/>
</dbReference>
<keyword evidence="2" id="KW-0539">Nucleus</keyword>
<dbReference type="AlphaFoldDB" id="A0A8H4UM79"/>
<reference evidence="5" key="2">
    <citation type="submission" date="2020-05" db="EMBL/GenBank/DDBJ databases">
        <authorList>
            <person name="Kim H.-S."/>
            <person name="Proctor R.H."/>
            <person name="Brown D.W."/>
        </authorList>
    </citation>
    <scope>NUCLEOTIDE SEQUENCE</scope>
    <source>
        <strain evidence="5">NRRL 22465</strain>
    </source>
</reference>
<dbReference type="SMART" id="SM00066">
    <property type="entry name" value="GAL4"/>
    <property type="match status" value="1"/>
</dbReference>
<dbReference type="CDD" id="cd00067">
    <property type="entry name" value="GAL4"/>
    <property type="match status" value="1"/>
</dbReference>
<evidence type="ECO:0000256" key="1">
    <source>
        <dbReference type="ARBA" id="ARBA00022723"/>
    </source>
</evidence>
<sequence length="672" mass="74965">MSGEETILTRRQRLSLVPRACEGCKIRKIRCDRSHPCSNCRAAGIACQQAHAVQESRPTSKPDRVSQLEDYVATLEARLSRVEHRLQTSEPASESEPSGRTLPLPSESPKPQVDVNISTGIGGLYEGSSSFINQSVQASEVAQRTANSETPEAARTISESFSHLDALLRPSTAPSPLREHQFTATSRPTPTIEPLPVSSVIASLQIIKAQSGMLFSGHLIRDVSLIENLCQRIYFPTEPVSLGHVTSVNGILYMMFWEFKITKQSIGQGHELQELLAKSERNFNLGIETYDVVAVPTFENIICLTLGVMKARNEAKQLLYRTLMASAINHCQMLGYHRETTHQKDQSGYSETKRRLFWSLYVFDKNVTILLGQTSKIQDFDVDSQYPTLSKDPTQRAWDEGFHLTIRLAKSQGQIFDRLYSAAALRASPTERKQSIDSLKLDMRRWRNDLDQLDISQARYPEILNLSKNYWDIMYYSTLTSLLRAPAAPAMGAEMSSECFQAARLSLHGHLRCFSGFHKSGLSEVDFANWVLHNSSFTPFVVIFLHAIAASSLEDVQLLSDVVETLESAQKGHAGTKKLYQICATFARLARRMVEARNSCVGMYDHSTDSLQLAGATEDVPWNWSGPPLDMSDQTQAGGLADWGDNDMSAILADWINGQPPTMEMLSMDFGQ</sequence>
<comment type="caution">
    <text evidence="5">The sequence shown here is derived from an EMBL/GenBank/DDBJ whole genome shotgun (WGS) entry which is preliminary data.</text>
</comment>
<name>A0A8H4UM79_9HYPO</name>
<evidence type="ECO:0000256" key="2">
    <source>
        <dbReference type="ARBA" id="ARBA00023242"/>
    </source>
</evidence>
<evidence type="ECO:0000313" key="6">
    <source>
        <dbReference type="Proteomes" id="UP000635477"/>
    </source>
</evidence>
<dbReference type="OrthoDB" id="103819at2759"/>
<evidence type="ECO:0000313" key="5">
    <source>
        <dbReference type="EMBL" id="KAF4979220.1"/>
    </source>
</evidence>
<dbReference type="PROSITE" id="PS50048">
    <property type="entry name" value="ZN2_CY6_FUNGAL_2"/>
    <property type="match status" value="1"/>
</dbReference>
<feature type="domain" description="Zn(2)-C6 fungal-type" evidence="4">
    <location>
        <begin position="20"/>
        <end position="49"/>
    </location>
</feature>
<organism evidence="5 6">
    <name type="scientific">Fusarium zealandicum</name>
    <dbReference type="NCBI Taxonomy" id="1053134"/>
    <lineage>
        <taxon>Eukaryota</taxon>
        <taxon>Fungi</taxon>
        <taxon>Dikarya</taxon>
        <taxon>Ascomycota</taxon>
        <taxon>Pezizomycotina</taxon>
        <taxon>Sordariomycetes</taxon>
        <taxon>Hypocreomycetidae</taxon>
        <taxon>Hypocreales</taxon>
        <taxon>Nectriaceae</taxon>
        <taxon>Fusarium</taxon>
        <taxon>Fusarium staphyleae species complex</taxon>
    </lineage>
</organism>
<dbReference type="PROSITE" id="PS00463">
    <property type="entry name" value="ZN2_CY6_FUNGAL_1"/>
    <property type="match status" value="1"/>
</dbReference>
<accession>A0A8H4UM79</accession>
<dbReference type="GO" id="GO:0003677">
    <property type="term" value="F:DNA binding"/>
    <property type="evidence" value="ECO:0007669"/>
    <property type="project" value="InterPro"/>
</dbReference>
<dbReference type="GO" id="GO:0006351">
    <property type="term" value="P:DNA-templated transcription"/>
    <property type="evidence" value="ECO:0007669"/>
    <property type="project" value="InterPro"/>
</dbReference>
<feature type="compositionally biased region" description="Polar residues" evidence="3">
    <location>
        <begin position="88"/>
        <end position="98"/>
    </location>
</feature>
<keyword evidence="6" id="KW-1185">Reference proteome</keyword>
<feature type="region of interest" description="Disordered" evidence="3">
    <location>
        <begin position="83"/>
        <end position="112"/>
    </location>
</feature>
<protein>
    <recommendedName>
        <fullName evidence="4">Zn(2)-C6 fungal-type domain-containing protein</fullName>
    </recommendedName>
</protein>
<dbReference type="PANTHER" id="PTHR46910:SF5">
    <property type="entry name" value="ZN(II)2CYS6 TRANSCRIPTION FACTOR (EUROFUNG)"/>
    <property type="match status" value="1"/>
</dbReference>
<dbReference type="Gene3D" id="4.10.240.10">
    <property type="entry name" value="Zn(2)-C6 fungal-type DNA-binding domain"/>
    <property type="match status" value="1"/>
</dbReference>